<dbReference type="GO" id="GO:0006412">
    <property type="term" value="P:translation"/>
    <property type="evidence" value="ECO:0007669"/>
    <property type="project" value="UniProtKB-UniRule"/>
</dbReference>
<dbReference type="Gene3D" id="1.10.287.310">
    <property type="match status" value="1"/>
</dbReference>
<dbReference type="RefSeq" id="WP_091392712.1">
    <property type="nucleotide sequence ID" value="NZ_BKAI01000003.1"/>
</dbReference>
<dbReference type="SUPFAM" id="SSF46561">
    <property type="entry name" value="Ribosomal protein L29 (L29p)"/>
    <property type="match status" value="1"/>
</dbReference>
<dbReference type="CDD" id="cd00427">
    <property type="entry name" value="Ribosomal_L29_HIP"/>
    <property type="match status" value="1"/>
</dbReference>
<dbReference type="InterPro" id="IPR001854">
    <property type="entry name" value="Ribosomal_uL29"/>
</dbReference>
<evidence type="ECO:0000256" key="4">
    <source>
        <dbReference type="ARBA" id="ARBA00035204"/>
    </source>
</evidence>
<evidence type="ECO:0000256" key="2">
    <source>
        <dbReference type="ARBA" id="ARBA00022980"/>
    </source>
</evidence>
<dbReference type="EMBL" id="FNEZ01000002">
    <property type="protein sequence ID" value="SDJ60266.1"/>
    <property type="molecule type" value="Genomic_DNA"/>
</dbReference>
<dbReference type="NCBIfam" id="TIGR00012">
    <property type="entry name" value="L29"/>
    <property type="match status" value="1"/>
</dbReference>
<dbReference type="HAMAP" id="MF_00374">
    <property type="entry name" value="Ribosomal_uL29"/>
    <property type="match status" value="1"/>
</dbReference>
<dbReference type="GO" id="GO:1990904">
    <property type="term" value="C:ribonucleoprotein complex"/>
    <property type="evidence" value="ECO:0007669"/>
    <property type="project" value="UniProtKB-KW"/>
</dbReference>
<dbReference type="STRING" id="1128970.SAMN04487935_1159"/>
<dbReference type="InterPro" id="IPR018254">
    <property type="entry name" value="Ribosomal_uL29_CS"/>
</dbReference>
<evidence type="ECO:0000256" key="1">
    <source>
        <dbReference type="ARBA" id="ARBA00009254"/>
    </source>
</evidence>
<sequence>MKQSEIKDLSVAELQEKLSQTQKTYNDLKMAHSLSPIENPLQIRTVRRAVARIATEISKRELQ</sequence>
<dbReference type="InterPro" id="IPR036049">
    <property type="entry name" value="Ribosomal_uL29_sf"/>
</dbReference>
<dbReference type="GO" id="GO:0003735">
    <property type="term" value="F:structural constituent of ribosome"/>
    <property type="evidence" value="ECO:0007669"/>
    <property type="project" value="InterPro"/>
</dbReference>
<gene>
    <name evidence="5" type="primary">rpmC</name>
    <name evidence="6" type="ORF">SAMN04487935_1159</name>
</gene>
<evidence type="ECO:0000313" key="6">
    <source>
        <dbReference type="EMBL" id="SDJ60266.1"/>
    </source>
</evidence>
<dbReference type="GO" id="GO:0005840">
    <property type="term" value="C:ribosome"/>
    <property type="evidence" value="ECO:0007669"/>
    <property type="project" value="UniProtKB-KW"/>
</dbReference>
<keyword evidence="2 5" id="KW-0689">Ribosomal protein</keyword>
<dbReference type="Pfam" id="PF00831">
    <property type="entry name" value="Ribosomal_L29"/>
    <property type="match status" value="1"/>
</dbReference>
<accession>A0A1G8V2C9</accession>
<dbReference type="PROSITE" id="PS00579">
    <property type="entry name" value="RIBOSOMAL_L29"/>
    <property type="match status" value="1"/>
</dbReference>
<keyword evidence="7" id="KW-1185">Reference proteome</keyword>
<evidence type="ECO:0000256" key="5">
    <source>
        <dbReference type="HAMAP-Rule" id="MF_00374"/>
    </source>
</evidence>
<dbReference type="AlphaFoldDB" id="A0A1G8V2C9"/>
<proteinExistence type="inferred from homology"/>
<comment type="similarity">
    <text evidence="1 5">Belongs to the universal ribosomal protein uL29 family.</text>
</comment>
<protein>
    <recommendedName>
        <fullName evidence="4 5">Large ribosomal subunit protein uL29</fullName>
    </recommendedName>
</protein>
<organism evidence="6 7">
    <name type="scientific">Flavobacterium noncentrifugens</name>
    <dbReference type="NCBI Taxonomy" id="1128970"/>
    <lineage>
        <taxon>Bacteria</taxon>
        <taxon>Pseudomonadati</taxon>
        <taxon>Bacteroidota</taxon>
        <taxon>Flavobacteriia</taxon>
        <taxon>Flavobacteriales</taxon>
        <taxon>Flavobacteriaceae</taxon>
        <taxon>Flavobacterium</taxon>
    </lineage>
</organism>
<evidence type="ECO:0000313" key="7">
    <source>
        <dbReference type="Proteomes" id="UP000199580"/>
    </source>
</evidence>
<dbReference type="Proteomes" id="UP000199580">
    <property type="component" value="Unassembled WGS sequence"/>
</dbReference>
<evidence type="ECO:0000256" key="3">
    <source>
        <dbReference type="ARBA" id="ARBA00023274"/>
    </source>
</evidence>
<keyword evidence="3 5" id="KW-0687">Ribonucleoprotein</keyword>
<reference evidence="6 7" key="1">
    <citation type="submission" date="2016-10" db="EMBL/GenBank/DDBJ databases">
        <authorList>
            <person name="de Groot N.N."/>
        </authorList>
    </citation>
    <scope>NUCLEOTIDE SEQUENCE [LARGE SCALE GENOMIC DNA]</scope>
    <source>
        <strain evidence="6 7">CGMCC 1.10076</strain>
    </source>
</reference>
<dbReference type="OrthoDB" id="5296761at2"/>
<name>A0A1G8V2C9_9FLAO</name>